<evidence type="ECO:0000313" key="1">
    <source>
        <dbReference type="EMBL" id="KAJ5308048.1"/>
    </source>
</evidence>
<evidence type="ECO:0000313" key="2">
    <source>
        <dbReference type="Proteomes" id="UP001147746"/>
    </source>
</evidence>
<proteinExistence type="predicted"/>
<dbReference type="Proteomes" id="UP001147746">
    <property type="component" value="Unassembled WGS sequence"/>
</dbReference>
<comment type="caution">
    <text evidence="1">The sequence shown here is derived from an EMBL/GenBank/DDBJ whole genome shotgun (WGS) entry which is preliminary data.</text>
</comment>
<dbReference type="AlphaFoldDB" id="A0A9W9L1R9"/>
<accession>A0A9W9L1R9</accession>
<sequence length="96" mass="11140">MYTVTQVYIRAGWTTDGGVWIWKTAIGEANKKGRATLQNTSMMDERCELIEKLCGVCYTDPKACPYLNLPWWRSRSFMVQGVCYPHLTVRKTDDHF</sequence>
<dbReference type="OrthoDB" id="4487429at2759"/>
<keyword evidence="2" id="KW-1185">Reference proteome</keyword>
<name>A0A9W9L1R9_9EURO</name>
<dbReference type="EMBL" id="JAPZBO010000008">
    <property type="protein sequence ID" value="KAJ5308048.1"/>
    <property type="molecule type" value="Genomic_DNA"/>
</dbReference>
<reference evidence="1" key="1">
    <citation type="submission" date="2022-12" db="EMBL/GenBank/DDBJ databases">
        <authorList>
            <person name="Petersen C."/>
        </authorList>
    </citation>
    <scope>NUCLEOTIDE SEQUENCE</scope>
    <source>
        <strain evidence="1">IBT 21472</strain>
    </source>
</reference>
<protein>
    <submittedName>
        <fullName evidence="1">Uncharacterized protein</fullName>
    </submittedName>
</protein>
<organism evidence="1 2">
    <name type="scientific">Penicillium atrosanguineum</name>
    <dbReference type="NCBI Taxonomy" id="1132637"/>
    <lineage>
        <taxon>Eukaryota</taxon>
        <taxon>Fungi</taxon>
        <taxon>Dikarya</taxon>
        <taxon>Ascomycota</taxon>
        <taxon>Pezizomycotina</taxon>
        <taxon>Eurotiomycetes</taxon>
        <taxon>Eurotiomycetidae</taxon>
        <taxon>Eurotiales</taxon>
        <taxon>Aspergillaceae</taxon>
        <taxon>Penicillium</taxon>
    </lineage>
</organism>
<gene>
    <name evidence="1" type="ORF">N7476_008704</name>
</gene>
<reference evidence="1" key="2">
    <citation type="journal article" date="2023" name="IMA Fungus">
        <title>Comparative genomic study of the Penicillium genus elucidates a diverse pangenome and 15 lateral gene transfer events.</title>
        <authorList>
            <person name="Petersen C."/>
            <person name="Sorensen T."/>
            <person name="Nielsen M.R."/>
            <person name="Sondergaard T.E."/>
            <person name="Sorensen J.L."/>
            <person name="Fitzpatrick D.A."/>
            <person name="Frisvad J.C."/>
            <person name="Nielsen K.L."/>
        </authorList>
    </citation>
    <scope>NUCLEOTIDE SEQUENCE</scope>
    <source>
        <strain evidence="1">IBT 21472</strain>
    </source>
</reference>